<dbReference type="PROSITE" id="PS50113">
    <property type="entry name" value="PAC"/>
    <property type="match status" value="1"/>
</dbReference>
<feature type="modified residue" description="4-aspartylphosphate" evidence="1">
    <location>
        <position position="63"/>
    </location>
</feature>
<dbReference type="InterPro" id="IPR035965">
    <property type="entry name" value="PAS-like_dom_sf"/>
</dbReference>
<dbReference type="Pfam" id="PF00072">
    <property type="entry name" value="Response_reg"/>
    <property type="match status" value="1"/>
</dbReference>
<dbReference type="PROSITE" id="PS50887">
    <property type="entry name" value="GGDEF"/>
    <property type="match status" value="1"/>
</dbReference>
<dbReference type="Gene3D" id="3.30.450.20">
    <property type="entry name" value="PAS domain"/>
    <property type="match status" value="1"/>
</dbReference>
<feature type="domain" description="EAL" evidence="4">
    <location>
        <begin position="464"/>
        <end position="719"/>
    </location>
</feature>
<dbReference type="Pfam" id="PF00990">
    <property type="entry name" value="GGDEF"/>
    <property type="match status" value="2"/>
</dbReference>
<dbReference type="NCBIfam" id="TIGR00254">
    <property type="entry name" value="GGDEF"/>
    <property type="match status" value="2"/>
</dbReference>
<organism evidence="6 7">
    <name type="scientific">Ideonella livida</name>
    <dbReference type="NCBI Taxonomy" id="2707176"/>
    <lineage>
        <taxon>Bacteria</taxon>
        <taxon>Pseudomonadati</taxon>
        <taxon>Pseudomonadota</taxon>
        <taxon>Betaproteobacteria</taxon>
        <taxon>Burkholderiales</taxon>
        <taxon>Sphaerotilaceae</taxon>
        <taxon>Ideonella</taxon>
    </lineage>
</organism>
<dbReference type="SUPFAM" id="SSF55073">
    <property type="entry name" value="Nucleotide cyclase"/>
    <property type="match status" value="1"/>
</dbReference>
<dbReference type="AlphaFoldDB" id="A0A7C9TGR6"/>
<dbReference type="PROSITE" id="PS50110">
    <property type="entry name" value="RESPONSE_REGULATORY"/>
    <property type="match status" value="1"/>
</dbReference>
<dbReference type="PANTHER" id="PTHR44757">
    <property type="entry name" value="DIGUANYLATE CYCLASE DGCP"/>
    <property type="match status" value="1"/>
</dbReference>
<dbReference type="InterPro" id="IPR011006">
    <property type="entry name" value="CheY-like_superfamily"/>
</dbReference>
<dbReference type="GO" id="GO:0000160">
    <property type="term" value="P:phosphorelay signal transduction system"/>
    <property type="evidence" value="ECO:0007669"/>
    <property type="project" value="InterPro"/>
</dbReference>
<keyword evidence="1" id="KW-0597">Phosphoprotein</keyword>
<proteinExistence type="predicted"/>
<dbReference type="Pfam" id="PF00563">
    <property type="entry name" value="EAL"/>
    <property type="match status" value="1"/>
</dbReference>
<dbReference type="SMART" id="SM00448">
    <property type="entry name" value="REC"/>
    <property type="match status" value="1"/>
</dbReference>
<evidence type="ECO:0000256" key="1">
    <source>
        <dbReference type="PROSITE-ProRule" id="PRU00169"/>
    </source>
</evidence>
<dbReference type="PROSITE" id="PS50883">
    <property type="entry name" value="EAL"/>
    <property type="match status" value="1"/>
</dbReference>
<comment type="caution">
    <text evidence="6">The sequence shown here is derived from an EMBL/GenBank/DDBJ whole genome shotgun (WGS) entry which is preliminary data.</text>
</comment>
<dbReference type="InterPro" id="IPR000700">
    <property type="entry name" value="PAS-assoc_C"/>
</dbReference>
<keyword evidence="7" id="KW-1185">Reference proteome</keyword>
<evidence type="ECO:0000313" key="6">
    <source>
        <dbReference type="EMBL" id="NDY89941.1"/>
    </source>
</evidence>
<dbReference type="InterPro" id="IPR035919">
    <property type="entry name" value="EAL_sf"/>
</dbReference>
<dbReference type="Gene3D" id="3.30.70.270">
    <property type="match status" value="1"/>
</dbReference>
<dbReference type="SUPFAM" id="SSF55785">
    <property type="entry name" value="PYP-like sensor domain (PAS domain)"/>
    <property type="match status" value="1"/>
</dbReference>
<dbReference type="EMBL" id="JAAGOH010000001">
    <property type="protein sequence ID" value="NDY89941.1"/>
    <property type="molecule type" value="Genomic_DNA"/>
</dbReference>
<feature type="domain" description="GGDEF" evidence="5">
    <location>
        <begin position="304"/>
        <end position="455"/>
    </location>
</feature>
<dbReference type="SMART" id="SM00052">
    <property type="entry name" value="EAL"/>
    <property type="match status" value="1"/>
</dbReference>
<evidence type="ECO:0000313" key="7">
    <source>
        <dbReference type="Proteomes" id="UP000484255"/>
    </source>
</evidence>
<evidence type="ECO:0000259" key="3">
    <source>
        <dbReference type="PROSITE" id="PS50113"/>
    </source>
</evidence>
<evidence type="ECO:0000259" key="4">
    <source>
        <dbReference type="PROSITE" id="PS50883"/>
    </source>
</evidence>
<dbReference type="InterPro" id="IPR001633">
    <property type="entry name" value="EAL_dom"/>
</dbReference>
<dbReference type="Gene3D" id="3.40.50.2300">
    <property type="match status" value="1"/>
</dbReference>
<dbReference type="SUPFAM" id="SSF52172">
    <property type="entry name" value="CheY-like"/>
    <property type="match status" value="1"/>
</dbReference>
<dbReference type="Gene3D" id="3.20.20.450">
    <property type="entry name" value="EAL domain"/>
    <property type="match status" value="1"/>
</dbReference>
<evidence type="ECO:0000259" key="5">
    <source>
        <dbReference type="PROSITE" id="PS50887"/>
    </source>
</evidence>
<dbReference type="InterPro" id="IPR029787">
    <property type="entry name" value="Nucleotide_cyclase"/>
</dbReference>
<dbReference type="SUPFAM" id="SSF141868">
    <property type="entry name" value="EAL domain-like"/>
    <property type="match status" value="1"/>
</dbReference>
<dbReference type="CDD" id="cd01948">
    <property type="entry name" value="EAL"/>
    <property type="match status" value="1"/>
</dbReference>
<sequence length="732" mass="80812">MWPAATAASAERPRLLLVDDEPVNLLVTSAALEGLGFEVRTAGDGPLALDLALAERPDLVLLDARMPGMDGFETCRQLRQLPGLHEVPVLMITSHVDNEVVDRAFAVGATDFFMRTDTWALLAARLRHMLRAALTQSELQRNRGQLSRALEVARMGTFDWHWTGGRPGLRGFVFSEEAQRLLGGDIMAPLGPRDLLRQVAYGDRHPFLHLLRMRMNRREPLSTELQCVVHGRRRRLYIEAEPEVGDDDQCTGYSGILQDVTERHLAEQSIRRLSYKDTLTLLPNRNQITLRLRRAIEAGLRLGHDVALLVADLDRFKKINETLGHHAGDELLMEVARRFRACVRHSDLFHEVPQDGEGLRGYRRTEGVGRLGGDEFAVLLAEASEEDALRVAQRLHNALRSPVCLDGQEIVVSACIGMALGPRDGTTAESLMQAADAALTAAKRAGRHQTVAHSPSMIQQGRERLALETALHHAIERQELRLHYQPKVSACGTRLVGVEALMRWDRGAAGGLVSPGAFIPLAEESDLIESLTEWALEEAARQAALWRGRCGFGGTVAVNIPSRMFARQDLPALVDGAVERHGIPHSMLALEITESGLMEDLEGILPLLHALHRRGVQISVDDFGTGYSSLKYLSELPISELKIDRSFVINMSGNSRAMAVITSIISLAKALHLKVVAEGVEEVAHVQTLQQLHCDVFQGYFFSRPLPAEELDPWVKAPLPLRLPPDATALSA</sequence>
<feature type="domain" description="PAC" evidence="3">
    <location>
        <begin position="219"/>
        <end position="272"/>
    </location>
</feature>
<dbReference type="InterPro" id="IPR043128">
    <property type="entry name" value="Rev_trsase/Diguanyl_cyclase"/>
</dbReference>
<accession>A0A7C9TGR6</accession>
<dbReference type="CDD" id="cd01949">
    <property type="entry name" value="GGDEF"/>
    <property type="match status" value="1"/>
</dbReference>
<dbReference type="PANTHER" id="PTHR44757:SF2">
    <property type="entry name" value="BIOFILM ARCHITECTURE MAINTENANCE PROTEIN MBAA"/>
    <property type="match status" value="1"/>
</dbReference>
<dbReference type="Proteomes" id="UP000484255">
    <property type="component" value="Unassembled WGS sequence"/>
</dbReference>
<dbReference type="InterPro" id="IPR001789">
    <property type="entry name" value="Sig_transdc_resp-reg_receiver"/>
</dbReference>
<gene>
    <name evidence="6" type="ORF">G3A44_01895</name>
</gene>
<reference evidence="6 7" key="1">
    <citation type="submission" date="2020-02" db="EMBL/GenBank/DDBJ databases">
        <title>Ideonella bacterium strain TBM-1.</title>
        <authorList>
            <person name="Chen W.-M."/>
        </authorList>
    </citation>
    <scope>NUCLEOTIDE SEQUENCE [LARGE SCALE GENOMIC DNA]</scope>
    <source>
        <strain evidence="6 7">TBM-1</strain>
    </source>
</reference>
<dbReference type="SMART" id="SM00267">
    <property type="entry name" value="GGDEF"/>
    <property type="match status" value="1"/>
</dbReference>
<protein>
    <submittedName>
        <fullName evidence="6">EAL domain-containing protein</fullName>
    </submittedName>
</protein>
<evidence type="ECO:0000259" key="2">
    <source>
        <dbReference type="PROSITE" id="PS50110"/>
    </source>
</evidence>
<dbReference type="InterPro" id="IPR052155">
    <property type="entry name" value="Biofilm_reg_signaling"/>
</dbReference>
<dbReference type="InterPro" id="IPR000160">
    <property type="entry name" value="GGDEF_dom"/>
</dbReference>
<name>A0A7C9TGR6_9BURK</name>
<feature type="domain" description="Response regulatory" evidence="2">
    <location>
        <begin position="14"/>
        <end position="130"/>
    </location>
</feature>